<dbReference type="PROSITE" id="PS51257">
    <property type="entry name" value="PROKAR_LIPOPROTEIN"/>
    <property type="match status" value="1"/>
</dbReference>
<dbReference type="Proteomes" id="UP000216797">
    <property type="component" value="Unassembled WGS sequence"/>
</dbReference>
<evidence type="ECO:0008006" key="3">
    <source>
        <dbReference type="Google" id="ProtNLM"/>
    </source>
</evidence>
<evidence type="ECO:0000313" key="2">
    <source>
        <dbReference type="Proteomes" id="UP000216797"/>
    </source>
</evidence>
<dbReference type="RefSeq" id="WP_010746386.1">
    <property type="nucleotide sequence ID" value="NZ_LHUG01000012.1"/>
</dbReference>
<keyword evidence="2" id="KW-1185">Reference proteome</keyword>
<proteinExistence type="predicted"/>
<gene>
    <name evidence="1" type="ORF">AKL21_10980</name>
</gene>
<name>A0A267HRF7_9ENTE</name>
<sequence length="115" mass="13090">MKKILPWIIGFLGILILTGCGGSSIKDTLTADGGKWKLKYNSMESDHMKFYEDGNIEFFLGSQVALTATYEVNEKEQQIIISLPQEKKIFNEVKIEGDSISLLYGEDRYKMTKEE</sequence>
<organism evidence="1 2">
    <name type="scientific">Enterococcus canintestini</name>
    <dbReference type="NCBI Taxonomy" id="317010"/>
    <lineage>
        <taxon>Bacteria</taxon>
        <taxon>Bacillati</taxon>
        <taxon>Bacillota</taxon>
        <taxon>Bacilli</taxon>
        <taxon>Lactobacillales</taxon>
        <taxon>Enterococcaceae</taxon>
        <taxon>Enterococcus</taxon>
    </lineage>
</organism>
<comment type="caution">
    <text evidence="1">The sequence shown here is derived from an EMBL/GenBank/DDBJ whole genome shotgun (WGS) entry which is preliminary data.</text>
</comment>
<protein>
    <recommendedName>
        <fullName evidence="3">DUF5640 domain-containing protein</fullName>
    </recommendedName>
</protein>
<accession>A0A267HRF7</accession>
<reference evidence="1 2" key="1">
    <citation type="submission" date="2015-08" db="EMBL/GenBank/DDBJ databases">
        <title>Enterococcus genome sequence.</title>
        <authorList>
            <person name="Acedo J.Z."/>
            <person name="Vederas J.C."/>
        </authorList>
    </citation>
    <scope>NUCLEOTIDE SEQUENCE [LARGE SCALE GENOMIC DNA]</scope>
    <source>
        <strain evidence="1 2">49</strain>
    </source>
</reference>
<evidence type="ECO:0000313" key="1">
    <source>
        <dbReference type="EMBL" id="PAB00073.1"/>
    </source>
</evidence>
<dbReference type="AlphaFoldDB" id="A0A267HRF7"/>
<dbReference type="EMBL" id="LHUG01000012">
    <property type="protein sequence ID" value="PAB00073.1"/>
    <property type="molecule type" value="Genomic_DNA"/>
</dbReference>